<organism evidence="2 3">
    <name type="scientific">Pleurodeles waltl</name>
    <name type="common">Iberian ribbed newt</name>
    <dbReference type="NCBI Taxonomy" id="8319"/>
    <lineage>
        <taxon>Eukaryota</taxon>
        <taxon>Metazoa</taxon>
        <taxon>Chordata</taxon>
        <taxon>Craniata</taxon>
        <taxon>Vertebrata</taxon>
        <taxon>Euteleostomi</taxon>
        <taxon>Amphibia</taxon>
        <taxon>Batrachia</taxon>
        <taxon>Caudata</taxon>
        <taxon>Salamandroidea</taxon>
        <taxon>Salamandridae</taxon>
        <taxon>Pleurodelinae</taxon>
        <taxon>Pleurodeles</taxon>
    </lineage>
</organism>
<comment type="caution">
    <text evidence="2">The sequence shown here is derived from an EMBL/GenBank/DDBJ whole genome shotgun (WGS) entry which is preliminary data.</text>
</comment>
<accession>A0AAV7VF61</accession>
<evidence type="ECO:0000313" key="3">
    <source>
        <dbReference type="Proteomes" id="UP001066276"/>
    </source>
</evidence>
<reference evidence="2" key="1">
    <citation type="journal article" date="2022" name="bioRxiv">
        <title>Sequencing and chromosome-scale assembly of the giantPleurodeles waltlgenome.</title>
        <authorList>
            <person name="Brown T."/>
            <person name="Elewa A."/>
            <person name="Iarovenko S."/>
            <person name="Subramanian E."/>
            <person name="Araus A.J."/>
            <person name="Petzold A."/>
            <person name="Susuki M."/>
            <person name="Suzuki K.-i.T."/>
            <person name="Hayashi T."/>
            <person name="Toyoda A."/>
            <person name="Oliveira C."/>
            <person name="Osipova E."/>
            <person name="Leigh N.D."/>
            <person name="Simon A."/>
            <person name="Yun M.H."/>
        </authorList>
    </citation>
    <scope>NUCLEOTIDE SEQUENCE</scope>
    <source>
        <strain evidence="2">20211129_DDA</strain>
        <tissue evidence="2">Liver</tissue>
    </source>
</reference>
<name>A0AAV7VF61_PLEWA</name>
<evidence type="ECO:0000256" key="1">
    <source>
        <dbReference type="SAM" id="MobiDB-lite"/>
    </source>
</evidence>
<gene>
    <name evidence="2" type="ORF">NDU88_002709</name>
</gene>
<dbReference type="Proteomes" id="UP001066276">
    <property type="component" value="Chromosome 2_1"/>
</dbReference>
<dbReference type="EMBL" id="JANPWB010000003">
    <property type="protein sequence ID" value="KAJ1198870.1"/>
    <property type="molecule type" value="Genomic_DNA"/>
</dbReference>
<protein>
    <submittedName>
        <fullName evidence="2">Uncharacterized protein</fullName>
    </submittedName>
</protein>
<sequence length="113" mass="12922">MPTKLARGAKAHRLATLENAGMCHSTTTSESRKGIYPTGVSEKHEKIPHQAPDYQKWIQLPVMLMRNLKAWKDMAMCPLIESIRLRQRIGHIYDILISMQVDDLEKSEYQMGG</sequence>
<keyword evidence="3" id="KW-1185">Reference proteome</keyword>
<proteinExistence type="predicted"/>
<dbReference type="AlphaFoldDB" id="A0AAV7VF61"/>
<feature type="region of interest" description="Disordered" evidence="1">
    <location>
        <begin position="25"/>
        <end position="47"/>
    </location>
</feature>
<evidence type="ECO:0000313" key="2">
    <source>
        <dbReference type="EMBL" id="KAJ1198870.1"/>
    </source>
</evidence>